<keyword evidence="4" id="KW-1185">Reference proteome</keyword>
<evidence type="ECO:0000256" key="1">
    <source>
        <dbReference type="SAM" id="MobiDB-lite"/>
    </source>
</evidence>
<feature type="compositionally biased region" description="Basic and acidic residues" evidence="1">
    <location>
        <begin position="227"/>
        <end position="284"/>
    </location>
</feature>
<dbReference type="PANTHER" id="PTHR23308">
    <property type="entry name" value="NUCLEAR INHIBITOR OF PROTEIN PHOSPHATASE-1"/>
    <property type="match status" value="1"/>
</dbReference>
<gene>
    <name evidence="3" type="ORF">LWI28_012899</name>
</gene>
<reference evidence="3" key="1">
    <citation type="journal article" date="2022" name="Plant J.">
        <title>Strategies of tolerance reflected in two North American maple genomes.</title>
        <authorList>
            <person name="McEvoy S.L."/>
            <person name="Sezen U.U."/>
            <person name="Trouern-Trend A."/>
            <person name="McMahon S.M."/>
            <person name="Schaberg P.G."/>
            <person name="Yang J."/>
            <person name="Wegrzyn J.L."/>
            <person name="Swenson N.G."/>
        </authorList>
    </citation>
    <scope>NUCLEOTIDE SEQUENCE</scope>
    <source>
        <strain evidence="3">91603</strain>
    </source>
</reference>
<evidence type="ECO:0000259" key="2">
    <source>
        <dbReference type="PROSITE" id="PS50006"/>
    </source>
</evidence>
<feature type="region of interest" description="Disordered" evidence="1">
    <location>
        <begin position="1"/>
        <end position="344"/>
    </location>
</feature>
<dbReference type="SMART" id="SM00240">
    <property type="entry name" value="FHA"/>
    <property type="match status" value="1"/>
</dbReference>
<dbReference type="Proteomes" id="UP001064489">
    <property type="component" value="Chromosome 3"/>
</dbReference>
<feature type="domain" description="FHA" evidence="2">
    <location>
        <begin position="421"/>
        <end position="484"/>
    </location>
</feature>
<organism evidence="3 4">
    <name type="scientific">Acer negundo</name>
    <name type="common">Box elder</name>
    <dbReference type="NCBI Taxonomy" id="4023"/>
    <lineage>
        <taxon>Eukaryota</taxon>
        <taxon>Viridiplantae</taxon>
        <taxon>Streptophyta</taxon>
        <taxon>Embryophyta</taxon>
        <taxon>Tracheophyta</taxon>
        <taxon>Spermatophyta</taxon>
        <taxon>Magnoliopsida</taxon>
        <taxon>eudicotyledons</taxon>
        <taxon>Gunneridae</taxon>
        <taxon>Pentapetalae</taxon>
        <taxon>rosids</taxon>
        <taxon>malvids</taxon>
        <taxon>Sapindales</taxon>
        <taxon>Sapindaceae</taxon>
        <taxon>Hippocastanoideae</taxon>
        <taxon>Acereae</taxon>
        <taxon>Acer</taxon>
    </lineage>
</organism>
<reference evidence="3" key="2">
    <citation type="submission" date="2023-02" db="EMBL/GenBank/DDBJ databases">
        <authorList>
            <person name="Swenson N.G."/>
            <person name="Wegrzyn J.L."/>
            <person name="Mcevoy S.L."/>
        </authorList>
    </citation>
    <scope>NUCLEOTIDE SEQUENCE</scope>
    <source>
        <strain evidence="3">91603</strain>
        <tissue evidence="3">Leaf</tissue>
    </source>
</reference>
<evidence type="ECO:0000313" key="3">
    <source>
        <dbReference type="EMBL" id="KAI9186004.1"/>
    </source>
</evidence>
<feature type="compositionally biased region" description="Basic and acidic residues" evidence="1">
    <location>
        <begin position="1"/>
        <end position="13"/>
    </location>
</feature>
<evidence type="ECO:0000313" key="4">
    <source>
        <dbReference type="Proteomes" id="UP001064489"/>
    </source>
</evidence>
<feature type="compositionally biased region" description="Basic and acidic residues" evidence="1">
    <location>
        <begin position="84"/>
        <end position="117"/>
    </location>
</feature>
<dbReference type="InterPro" id="IPR050923">
    <property type="entry name" value="Cell_Proc_Reg/RNA_Proc"/>
</dbReference>
<feature type="compositionally biased region" description="Basic residues" evidence="1">
    <location>
        <begin position="60"/>
        <end position="69"/>
    </location>
</feature>
<feature type="compositionally biased region" description="Basic and acidic residues" evidence="1">
    <location>
        <begin position="323"/>
        <end position="344"/>
    </location>
</feature>
<accession>A0AAD5NX99</accession>
<comment type="caution">
    <text evidence="3">The sequence shown here is derived from an EMBL/GenBank/DDBJ whole genome shotgun (WGS) entry which is preliminary data.</text>
</comment>
<dbReference type="Pfam" id="PF00498">
    <property type="entry name" value="FHA"/>
    <property type="match status" value="1"/>
</dbReference>
<name>A0AAD5NX99_ACENE</name>
<dbReference type="AlphaFoldDB" id="A0AAD5NX99"/>
<dbReference type="SUPFAM" id="SSF49879">
    <property type="entry name" value="SMAD/FHA domain"/>
    <property type="match status" value="1"/>
</dbReference>
<dbReference type="InterPro" id="IPR000253">
    <property type="entry name" value="FHA_dom"/>
</dbReference>
<sequence>MGRKLSDHSESPVKGRGGLSPQRRSVSMKSPSRRERSPVRHRSSIRDGSSPVRVREKHSSHGKSPKHAQSRSPSPSPRTRRLVRARDEKEAEKVTERGNERDRGRRSDKGMNREKSRSPVSRSPSPRSKRMMRIRDGRDAEKLTEREPERNRGRGSDKGAPKKRSLSPITRSPSPRTKRLRRAQVERDGDKVVKKEHERNHGRTMEKETNSPVSRSPSPRTKRLRRAQAEKEAAKVTEKEHENNHGRGSDKGTRRERGSDRKPGKERQGSDRGIEDERKERSLGRGEVNNKSSRTRHERSASPPDQPQRSRHRSHSPQSADGARARHEGTISRGDEHRNDDDDSVARMKAAAEALELKEKEKPSFELSGKLAAETNRFRGITLLFNEPPEARKPDVRWRLYVFKGGEVLNEPLYIHRQSCYLFGRERRVADIPTDHPSCSKQHAVIQYRQVEKEKPDGTLSRQVRPYLMDLGSTNKTYLNEDPVEPQRYYELFEKDTIKFGNSSREYVLLHENSTG</sequence>
<dbReference type="PROSITE" id="PS50006">
    <property type="entry name" value="FHA_DOMAIN"/>
    <property type="match status" value="1"/>
</dbReference>
<dbReference type="EMBL" id="JAJSOW010000100">
    <property type="protein sequence ID" value="KAI9186004.1"/>
    <property type="molecule type" value="Genomic_DNA"/>
</dbReference>
<dbReference type="FunFam" id="2.60.200.20:FF:000028">
    <property type="entry name" value="FHA domain-containing protein DDL"/>
    <property type="match status" value="1"/>
</dbReference>
<dbReference type="Gene3D" id="2.60.200.20">
    <property type="match status" value="1"/>
</dbReference>
<feature type="compositionally biased region" description="Polar residues" evidence="1">
    <location>
        <begin position="210"/>
        <end position="219"/>
    </location>
</feature>
<dbReference type="InterPro" id="IPR008984">
    <property type="entry name" value="SMAD_FHA_dom_sf"/>
</dbReference>
<protein>
    <recommendedName>
        <fullName evidence="2">FHA domain-containing protein</fullName>
    </recommendedName>
</protein>
<feature type="compositionally biased region" description="Basic and acidic residues" evidence="1">
    <location>
        <begin position="183"/>
        <end position="209"/>
    </location>
</feature>
<proteinExistence type="predicted"/>
<feature type="compositionally biased region" description="Basic and acidic residues" evidence="1">
    <location>
        <begin position="133"/>
        <end position="160"/>
    </location>
</feature>